<proteinExistence type="predicted"/>
<name>A0ABS1DYC3_RUBGE</name>
<accession>A0ABS1DYC3</accession>
<organism evidence="1 2">
    <name type="scientific">Rubrivivax gelatinosus</name>
    <name type="common">Rhodocyclus gelatinosus</name>
    <name type="synonym">Rhodopseudomonas gelatinosa</name>
    <dbReference type="NCBI Taxonomy" id="28068"/>
    <lineage>
        <taxon>Bacteria</taxon>
        <taxon>Pseudomonadati</taxon>
        <taxon>Pseudomonadota</taxon>
        <taxon>Betaproteobacteria</taxon>
        <taxon>Burkholderiales</taxon>
        <taxon>Sphaerotilaceae</taxon>
        <taxon>Rubrivivax</taxon>
    </lineage>
</organism>
<keyword evidence="2" id="KW-1185">Reference proteome</keyword>
<dbReference type="RefSeq" id="WP_200379542.1">
    <property type="nucleotide sequence ID" value="NZ_NRRU01000080.1"/>
</dbReference>
<protein>
    <submittedName>
        <fullName evidence="1">Uncharacterized protein</fullName>
    </submittedName>
</protein>
<comment type="caution">
    <text evidence="1">The sequence shown here is derived from an EMBL/GenBank/DDBJ whole genome shotgun (WGS) entry which is preliminary data.</text>
</comment>
<sequence length="165" mass="18078">MERRARPRWRKTDLARRLLAERSPMAPALRMWLITVDGRRDEAELAALAQGLGLDGAAVIARCAADGWLDDRPEGAAVAAAPAEPVPAQRRLAAARMFAIDLAARMLAGREGDLREHWREVDDMASFERWMARCAERIAGCAGPERAGVFVERVVQVLGEPLAPG</sequence>
<reference evidence="1" key="2">
    <citation type="journal article" date="2020" name="Microorganisms">
        <title>Osmotic Adaptation and Compatible Solute Biosynthesis of Phototrophic Bacteria as Revealed from Genome Analyses.</title>
        <authorList>
            <person name="Imhoff J.F."/>
            <person name="Rahn T."/>
            <person name="Kunzel S."/>
            <person name="Keller A."/>
            <person name="Neulinger S.C."/>
        </authorList>
    </citation>
    <scope>NUCLEOTIDE SEQUENCE</scope>
    <source>
        <strain evidence="1">IM 151</strain>
    </source>
</reference>
<evidence type="ECO:0000313" key="1">
    <source>
        <dbReference type="EMBL" id="MBK1714749.1"/>
    </source>
</evidence>
<evidence type="ECO:0000313" key="2">
    <source>
        <dbReference type="Proteomes" id="UP001041814"/>
    </source>
</evidence>
<gene>
    <name evidence="1" type="ORF">CKO43_18470</name>
</gene>
<dbReference type="EMBL" id="NRRU01000080">
    <property type="protein sequence ID" value="MBK1714749.1"/>
    <property type="molecule type" value="Genomic_DNA"/>
</dbReference>
<reference evidence="1" key="1">
    <citation type="submission" date="2017-08" db="EMBL/GenBank/DDBJ databases">
        <authorList>
            <person name="Imhoff J.F."/>
            <person name="Rahn T."/>
            <person name="Kuenzel S."/>
            <person name="Neulinger S.C."/>
        </authorList>
    </citation>
    <scope>NUCLEOTIDE SEQUENCE</scope>
    <source>
        <strain evidence="1">IM 151</strain>
    </source>
</reference>
<dbReference type="Proteomes" id="UP001041814">
    <property type="component" value="Unassembled WGS sequence"/>
</dbReference>